<protein>
    <recommendedName>
        <fullName evidence="3">Biofilm development protein YmgB/AriR</fullName>
    </recommendedName>
</protein>
<organism evidence="1 2">
    <name type="scientific">Rosenbergiella gaditana</name>
    <dbReference type="NCBI Taxonomy" id="2726987"/>
    <lineage>
        <taxon>Bacteria</taxon>
        <taxon>Pseudomonadati</taxon>
        <taxon>Pseudomonadota</taxon>
        <taxon>Gammaproteobacteria</taxon>
        <taxon>Enterobacterales</taxon>
        <taxon>Erwiniaceae</taxon>
        <taxon>Rosenbergiella</taxon>
    </lineage>
</organism>
<evidence type="ECO:0008006" key="3">
    <source>
        <dbReference type="Google" id="ProtNLM"/>
    </source>
</evidence>
<evidence type="ECO:0000313" key="1">
    <source>
        <dbReference type="EMBL" id="MBT0725745.1"/>
    </source>
</evidence>
<name>A0ABS5T2K9_9GAMM</name>
<evidence type="ECO:0000313" key="2">
    <source>
        <dbReference type="Proteomes" id="UP000790096"/>
    </source>
</evidence>
<gene>
    <name evidence="1" type="ORF">HH682_15305</name>
</gene>
<comment type="caution">
    <text evidence="1">The sequence shown here is derived from an EMBL/GenBank/DDBJ whole genome shotgun (WGS) entry which is preliminary data.</text>
</comment>
<keyword evidence="2" id="KW-1185">Reference proteome</keyword>
<dbReference type="EMBL" id="JABBFR010000046">
    <property type="protein sequence ID" value="MBT0725745.1"/>
    <property type="molecule type" value="Genomic_DNA"/>
</dbReference>
<dbReference type="RefSeq" id="WP_214238347.1">
    <property type="nucleotide sequence ID" value="NZ_JABBFR010000046.1"/>
</dbReference>
<dbReference type="Proteomes" id="UP000790096">
    <property type="component" value="Unassembled WGS sequence"/>
</dbReference>
<proteinExistence type="predicted"/>
<accession>A0ABS5T2K9</accession>
<reference evidence="1 2" key="1">
    <citation type="submission" date="2020-04" db="EMBL/GenBank/DDBJ databases">
        <title>Genome sequencing of Rosenbergiella species.</title>
        <authorList>
            <person name="Alvarez-Perez S."/>
            <person name="Lievens B."/>
        </authorList>
    </citation>
    <scope>NUCLEOTIDE SEQUENCE [LARGE SCALE GENOMIC DNA]</scope>
    <source>
        <strain evidence="1 2">S61</strain>
    </source>
</reference>
<sequence length="66" mass="7508">MQSSRTANEQFTLDMMALILQEMGVISSGKIFKKAKSHFESEGNESSVQLLETLRETYLQIQNPKN</sequence>